<evidence type="ECO:0000256" key="11">
    <source>
        <dbReference type="ARBA" id="ARBA00023315"/>
    </source>
</evidence>
<feature type="transmembrane region" description="Helical" evidence="14">
    <location>
        <begin position="147"/>
        <end position="165"/>
    </location>
</feature>
<keyword evidence="11 13" id="KW-0012">Acyltransferase</keyword>
<accession>A0ABW3JCA0</accession>
<evidence type="ECO:0000256" key="8">
    <source>
        <dbReference type="ARBA" id="ARBA00022841"/>
    </source>
</evidence>
<sequence>MPVNGRLLRFWGCLPSGVHALLAPGVWGGVRALIFTSTDFLFVFLPVVWLIYLLLAQLKAATATKVQLVLASVLFYVSWNASYLPILLGSVVFNYFLARMMMARGEKWMLWLGIVANLSLLGVYKYADFTIGTLDTLFGADIPFVNIALPLAISFYTFQQIAYLVDTWEGKIERITFFDYLLFVCFFPQFIAGPIVHHSEMMPQFTSGNFLKVNRRNLAAGLAFFAIGFLKKTMLADPLAGVANEVFAREAGFPLSMPEAWFGAIAYTLQIYFDFSGYSDMAVGLGRLFGINLPYNFNSPYKSASIIDFWRRWHMTLSRFLRDYLYFPLGGNRKGVVRRYLNLMIVMLLGGLWHGAAWTFVVWGGLHGLYLMLNHGWIEWVESRIAIPAPLKHVGGVAITFLMVAVAWVFFRAPTFDRAFEVLRPMFGMTSKPGSLYEG</sequence>
<dbReference type="InterPro" id="IPR024194">
    <property type="entry name" value="Ac/AlaTfrase_AlgI/DltB"/>
</dbReference>
<dbReference type="PIRSF" id="PIRSF016636">
    <property type="entry name" value="AlgI_DltB"/>
    <property type="match status" value="1"/>
</dbReference>
<feature type="transmembrane region" description="Helical" evidence="14">
    <location>
        <begin position="73"/>
        <end position="96"/>
    </location>
</feature>
<keyword evidence="9 14" id="KW-1133">Transmembrane helix</keyword>
<evidence type="ECO:0000256" key="2">
    <source>
        <dbReference type="ARBA" id="ARBA00005182"/>
    </source>
</evidence>
<keyword evidence="7 14" id="KW-0812">Transmembrane</keyword>
<feature type="transmembrane region" description="Helical" evidence="14">
    <location>
        <begin position="217"/>
        <end position="235"/>
    </location>
</feature>
<evidence type="ECO:0000256" key="14">
    <source>
        <dbReference type="SAM" id="Phobius"/>
    </source>
</evidence>
<dbReference type="InterPro" id="IPR051085">
    <property type="entry name" value="MB_O-acyltransferase"/>
</dbReference>
<dbReference type="InterPro" id="IPR028362">
    <property type="entry name" value="AlgI"/>
</dbReference>
<dbReference type="PIRSF" id="PIRSF500217">
    <property type="entry name" value="AlgI"/>
    <property type="match status" value="1"/>
</dbReference>
<dbReference type="PANTHER" id="PTHR13285">
    <property type="entry name" value="ACYLTRANSFERASE"/>
    <property type="match status" value="1"/>
</dbReference>
<dbReference type="Proteomes" id="UP001597102">
    <property type="component" value="Unassembled WGS sequence"/>
</dbReference>
<evidence type="ECO:0000256" key="5">
    <source>
        <dbReference type="ARBA" id="ARBA00022475"/>
    </source>
</evidence>
<evidence type="ECO:0000256" key="4">
    <source>
        <dbReference type="ARBA" id="ARBA00016084"/>
    </source>
</evidence>
<comment type="caution">
    <text evidence="15">The sequence shown here is derived from an EMBL/GenBank/DDBJ whole genome shotgun (WGS) entry which is preliminary data.</text>
</comment>
<keyword evidence="10 13" id="KW-0472">Membrane</keyword>
<keyword evidence="6 13" id="KW-0808">Transferase</keyword>
<feature type="transmembrane region" description="Helical" evidence="14">
    <location>
        <begin position="177"/>
        <end position="197"/>
    </location>
</feature>
<feature type="transmembrane region" description="Helical" evidence="14">
    <location>
        <begin position="393"/>
        <end position="411"/>
    </location>
</feature>
<gene>
    <name evidence="15" type="ORF">ACFQ2F_09985</name>
</gene>
<evidence type="ECO:0000256" key="6">
    <source>
        <dbReference type="ARBA" id="ARBA00022679"/>
    </source>
</evidence>
<organism evidence="15 16">
    <name type="scientific">Methyloligella solikamskensis</name>
    <dbReference type="NCBI Taxonomy" id="1177756"/>
    <lineage>
        <taxon>Bacteria</taxon>
        <taxon>Pseudomonadati</taxon>
        <taxon>Pseudomonadota</taxon>
        <taxon>Alphaproteobacteria</taxon>
        <taxon>Hyphomicrobiales</taxon>
        <taxon>Hyphomicrobiaceae</taxon>
        <taxon>Methyloligella</taxon>
    </lineage>
</organism>
<comment type="similarity">
    <text evidence="3 13">Belongs to the membrane-bound acyltransferase family.</text>
</comment>
<dbReference type="EMBL" id="JBHTJO010000001">
    <property type="protein sequence ID" value="MFD0987423.1"/>
    <property type="molecule type" value="Genomic_DNA"/>
</dbReference>
<evidence type="ECO:0000313" key="16">
    <source>
        <dbReference type="Proteomes" id="UP001597102"/>
    </source>
</evidence>
<keyword evidence="8" id="KW-0016">Alginate biosynthesis</keyword>
<dbReference type="InterPro" id="IPR004299">
    <property type="entry name" value="MBOAT_fam"/>
</dbReference>
<feature type="transmembrane region" description="Helical" evidence="14">
    <location>
        <begin position="40"/>
        <end position="61"/>
    </location>
</feature>
<dbReference type="RefSeq" id="WP_379089375.1">
    <property type="nucleotide sequence ID" value="NZ_JBHTJO010000001.1"/>
</dbReference>
<comment type="subcellular location">
    <subcellularLocation>
        <location evidence="1">Cell membrane</location>
        <topology evidence="1">Multi-pass membrane protein</topology>
    </subcellularLocation>
</comment>
<evidence type="ECO:0000256" key="7">
    <source>
        <dbReference type="ARBA" id="ARBA00022692"/>
    </source>
</evidence>
<evidence type="ECO:0000256" key="3">
    <source>
        <dbReference type="ARBA" id="ARBA00010323"/>
    </source>
</evidence>
<keyword evidence="5 13" id="KW-1003">Cell membrane</keyword>
<evidence type="ECO:0000313" key="15">
    <source>
        <dbReference type="EMBL" id="MFD0987423.1"/>
    </source>
</evidence>
<feature type="transmembrane region" description="Helical" evidence="14">
    <location>
        <begin position="340"/>
        <end position="373"/>
    </location>
</feature>
<protein>
    <recommendedName>
        <fullName evidence="4">Probable alginate O-acetylase AlgI</fullName>
    </recommendedName>
    <alternativeName>
        <fullName evidence="12">Alginate biosynthesis protein AlgI</fullName>
    </alternativeName>
</protein>
<dbReference type="PANTHER" id="PTHR13285:SF23">
    <property type="entry name" value="TEICHOIC ACID D-ALANYLTRANSFERASE"/>
    <property type="match status" value="1"/>
</dbReference>
<evidence type="ECO:0000256" key="10">
    <source>
        <dbReference type="ARBA" id="ARBA00023136"/>
    </source>
</evidence>
<comment type="pathway">
    <text evidence="2">Glycan biosynthesis; alginate biosynthesis.</text>
</comment>
<feature type="transmembrane region" description="Helical" evidence="14">
    <location>
        <begin position="108"/>
        <end position="127"/>
    </location>
</feature>
<name>A0ABW3JCA0_9HYPH</name>
<evidence type="ECO:0000256" key="9">
    <source>
        <dbReference type="ARBA" id="ARBA00022989"/>
    </source>
</evidence>
<dbReference type="Pfam" id="PF03062">
    <property type="entry name" value="MBOAT"/>
    <property type="match status" value="1"/>
</dbReference>
<evidence type="ECO:0000256" key="1">
    <source>
        <dbReference type="ARBA" id="ARBA00004651"/>
    </source>
</evidence>
<evidence type="ECO:0000256" key="13">
    <source>
        <dbReference type="PIRNR" id="PIRNR016636"/>
    </source>
</evidence>
<keyword evidence="16" id="KW-1185">Reference proteome</keyword>
<proteinExistence type="inferred from homology"/>
<reference evidence="16" key="1">
    <citation type="journal article" date="2019" name="Int. J. Syst. Evol. Microbiol.">
        <title>The Global Catalogue of Microorganisms (GCM) 10K type strain sequencing project: providing services to taxonomists for standard genome sequencing and annotation.</title>
        <authorList>
            <consortium name="The Broad Institute Genomics Platform"/>
            <consortium name="The Broad Institute Genome Sequencing Center for Infectious Disease"/>
            <person name="Wu L."/>
            <person name="Ma J."/>
        </authorList>
    </citation>
    <scope>NUCLEOTIDE SEQUENCE [LARGE SCALE GENOMIC DNA]</scope>
    <source>
        <strain evidence="16">CCUG 61697</strain>
    </source>
</reference>
<evidence type="ECO:0000256" key="12">
    <source>
        <dbReference type="ARBA" id="ARBA00031030"/>
    </source>
</evidence>